<evidence type="ECO:0000259" key="3">
    <source>
        <dbReference type="PROSITE" id="PS50238"/>
    </source>
</evidence>
<organism evidence="4 5">
    <name type="scientific">Herpetotheres cachinnans</name>
    <name type="common">Laughing falcon</name>
    <name type="synonym">Falco cachinnans</name>
    <dbReference type="NCBI Taxonomy" id="56343"/>
    <lineage>
        <taxon>Eukaryota</taxon>
        <taxon>Metazoa</taxon>
        <taxon>Chordata</taxon>
        <taxon>Craniata</taxon>
        <taxon>Vertebrata</taxon>
        <taxon>Euteleostomi</taxon>
        <taxon>Archelosauria</taxon>
        <taxon>Archosauria</taxon>
        <taxon>Dinosauria</taxon>
        <taxon>Saurischia</taxon>
        <taxon>Theropoda</taxon>
        <taxon>Coelurosauria</taxon>
        <taxon>Aves</taxon>
        <taxon>Neognathae</taxon>
        <taxon>Neoaves</taxon>
        <taxon>Telluraves</taxon>
        <taxon>Australaves</taxon>
        <taxon>Falconiformes</taxon>
        <taxon>Falconidae</taxon>
        <taxon>Herpetotheres</taxon>
    </lineage>
</organism>
<feature type="non-terminal residue" evidence="4">
    <location>
        <position position="1"/>
    </location>
</feature>
<dbReference type="AlphaFoldDB" id="A0A7L0GSA3"/>
<evidence type="ECO:0000256" key="1">
    <source>
        <dbReference type="ARBA" id="ARBA00022468"/>
    </source>
</evidence>
<comment type="function">
    <text evidence="2">GTPase activator for the Rho-type GTPases by converting them to an inactive GDP-bound state.</text>
</comment>
<comment type="caution">
    <text evidence="4">The sequence shown here is derived from an EMBL/GenBank/DDBJ whole genome shotgun (WGS) entry which is preliminary data.</text>
</comment>
<sequence>PTFETVPVSPVPSNGIQLPGQKPVWKSVSSNSCLDCGLDTGSPPVTEELSYEVSFSESITVLPKTQEWPKNQRFKKEDSALPKFIVRKSRFGLTEVGDLSPEDMKKIRYLSLIELTAFYDALGVELKRNRAERVRGRENGLFGVPLTILLENDQKKVPGIKVPLIFQKLLLKLEETGLETEGILRVPGSASRVKNLHQELEAKFYEDTFDWDQVRNNDAAGLLKMFIRELPSPLFTVEYLPAFITLVEKISTIKLQLQALHLLIMLLPEANRDTAKAFLQFLKKVVANEGKNKMNLWNVSMIVAPNLFIYKGKRANQQEMQAAATTAHIVRLLIRYQDILWTVPSFLISQVRKMNEAAMNNSKRQLMFDKGVRKLLRRKTMERERPERPEGAVTFPPYLQSDIPEGVIRVYAPLHSKVSMAIQLNSQTKAKDILARFHCENSRGSSQNMRGQIQSLHEIGGNIGQHCLDPDAYMLDVYRANPQAEWVIKPKAS</sequence>
<dbReference type="FunFam" id="1.10.555.10:FF:000018">
    <property type="entry name" value="Rho GTPase activating protein 28"/>
    <property type="match status" value="1"/>
</dbReference>
<dbReference type="SMART" id="SM00324">
    <property type="entry name" value="RhoGAP"/>
    <property type="match status" value="1"/>
</dbReference>
<dbReference type="GO" id="GO:0005737">
    <property type="term" value="C:cytoplasm"/>
    <property type="evidence" value="ECO:0007669"/>
    <property type="project" value="TreeGrafter"/>
</dbReference>
<name>A0A7L0GSA3_HERCA</name>
<dbReference type="GO" id="GO:0051056">
    <property type="term" value="P:regulation of small GTPase mediated signal transduction"/>
    <property type="evidence" value="ECO:0007669"/>
    <property type="project" value="TreeGrafter"/>
</dbReference>
<feature type="domain" description="Rho-GAP" evidence="3">
    <location>
        <begin position="144"/>
        <end position="341"/>
    </location>
</feature>
<dbReference type="GO" id="GO:0030833">
    <property type="term" value="P:regulation of actin filament polymerization"/>
    <property type="evidence" value="ECO:0007669"/>
    <property type="project" value="TreeGrafter"/>
</dbReference>
<dbReference type="PROSITE" id="PS50238">
    <property type="entry name" value="RHOGAP"/>
    <property type="match status" value="1"/>
</dbReference>
<evidence type="ECO:0000313" key="5">
    <source>
        <dbReference type="Proteomes" id="UP000555649"/>
    </source>
</evidence>
<dbReference type="InterPro" id="IPR057323">
    <property type="entry name" value="RHG40/28/18_ubiquitin"/>
</dbReference>
<proteinExistence type="predicted"/>
<gene>
    <name evidence="4" type="primary">Arhgap28</name>
    <name evidence="4" type="ORF">HERCAC_R14320</name>
</gene>
<dbReference type="Pfam" id="PF00620">
    <property type="entry name" value="RhoGAP"/>
    <property type="match status" value="1"/>
</dbReference>
<keyword evidence="5" id="KW-1185">Reference proteome</keyword>
<dbReference type="InterPro" id="IPR008936">
    <property type="entry name" value="Rho_GTPase_activation_prot"/>
</dbReference>
<dbReference type="Proteomes" id="UP000555649">
    <property type="component" value="Unassembled WGS sequence"/>
</dbReference>
<reference evidence="4 5" key="1">
    <citation type="submission" date="2019-09" db="EMBL/GenBank/DDBJ databases">
        <title>Bird 10,000 Genomes (B10K) Project - Family phase.</title>
        <authorList>
            <person name="Zhang G."/>
        </authorList>
    </citation>
    <scope>NUCLEOTIDE SEQUENCE [LARGE SCALE GENOMIC DNA]</scope>
    <source>
        <strain evidence="4">B10K-DU-005-78</strain>
        <tissue evidence="4">Mixed tissue sample</tissue>
    </source>
</reference>
<protein>
    <submittedName>
        <fullName evidence="4">RHG28 protein</fullName>
    </submittedName>
</protein>
<dbReference type="PANTHER" id="PTHR14963:SF5">
    <property type="entry name" value="RHO GTPASE-ACTIVATING PROTEIN 28"/>
    <property type="match status" value="1"/>
</dbReference>
<evidence type="ECO:0000256" key="2">
    <source>
        <dbReference type="ARBA" id="ARBA00055252"/>
    </source>
</evidence>
<dbReference type="CDD" id="cd04391">
    <property type="entry name" value="RhoGAP_ARHGAP18"/>
    <property type="match status" value="1"/>
</dbReference>
<feature type="non-terminal residue" evidence="4">
    <location>
        <position position="493"/>
    </location>
</feature>
<dbReference type="SUPFAM" id="SSF48350">
    <property type="entry name" value="GTPase activation domain, GAP"/>
    <property type="match status" value="1"/>
</dbReference>
<dbReference type="EMBL" id="VXAJ01000351">
    <property type="protein sequence ID" value="NXK10015.1"/>
    <property type="molecule type" value="Genomic_DNA"/>
</dbReference>
<dbReference type="Pfam" id="PF25442">
    <property type="entry name" value="Ubiquitin_RHG40_C"/>
    <property type="match status" value="1"/>
</dbReference>
<dbReference type="InterPro" id="IPR000198">
    <property type="entry name" value="RhoGAP_dom"/>
</dbReference>
<dbReference type="PANTHER" id="PTHR14963">
    <property type="entry name" value="RHO GTPASE ACTIVATING PROTEIN 18,19-RELATED"/>
    <property type="match status" value="1"/>
</dbReference>
<accession>A0A7L0GSA3</accession>
<dbReference type="GO" id="GO:0051497">
    <property type="term" value="P:negative regulation of stress fiber assembly"/>
    <property type="evidence" value="ECO:0007669"/>
    <property type="project" value="TreeGrafter"/>
</dbReference>
<evidence type="ECO:0000313" key="4">
    <source>
        <dbReference type="EMBL" id="NXK10015.1"/>
    </source>
</evidence>
<dbReference type="Gene3D" id="1.10.555.10">
    <property type="entry name" value="Rho GTPase activation protein"/>
    <property type="match status" value="1"/>
</dbReference>
<keyword evidence="1" id="KW-0343">GTPase activation</keyword>
<dbReference type="GO" id="GO:0005096">
    <property type="term" value="F:GTPase activator activity"/>
    <property type="evidence" value="ECO:0007669"/>
    <property type="project" value="UniProtKB-KW"/>
</dbReference>
<dbReference type="GO" id="GO:0007165">
    <property type="term" value="P:signal transduction"/>
    <property type="evidence" value="ECO:0007669"/>
    <property type="project" value="InterPro"/>
</dbReference>